<dbReference type="Pfam" id="PF00855">
    <property type="entry name" value="PWWP"/>
    <property type="match status" value="1"/>
</dbReference>
<keyword evidence="7" id="KW-0539">Nucleus</keyword>
<dbReference type="CDD" id="cd05839">
    <property type="entry name" value="PWWP_BRPF"/>
    <property type="match status" value="1"/>
</dbReference>
<dbReference type="InterPro" id="IPR019786">
    <property type="entry name" value="Zinc_finger_PHD-type_CS"/>
</dbReference>
<feature type="compositionally biased region" description="Basic residues" evidence="10">
    <location>
        <begin position="17"/>
        <end position="39"/>
    </location>
</feature>
<dbReference type="InterPro" id="IPR036427">
    <property type="entry name" value="Bromodomain-like_sf"/>
</dbReference>
<evidence type="ECO:0000313" key="16">
    <source>
        <dbReference type="Proteomes" id="UP000789739"/>
    </source>
</evidence>
<feature type="region of interest" description="Disordered" evidence="10">
    <location>
        <begin position="823"/>
        <end position="875"/>
    </location>
</feature>
<dbReference type="CDD" id="cd15492">
    <property type="entry name" value="PHD_BRPF_JADE_like"/>
    <property type="match status" value="1"/>
</dbReference>
<comment type="caution">
    <text evidence="15">The sequence shown here is derived from an EMBL/GenBank/DDBJ whole genome shotgun (WGS) entry which is preliminary data.</text>
</comment>
<dbReference type="AlphaFoldDB" id="A0A9N9CLT1"/>
<dbReference type="SUPFAM" id="SSF47370">
    <property type="entry name" value="Bromodomain"/>
    <property type="match status" value="1"/>
</dbReference>
<keyword evidence="5" id="KW-0862">Zinc</keyword>
<feature type="compositionally biased region" description="Polar residues" evidence="10">
    <location>
        <begin position="540"/>
        <end position="553"/>
    </location>
</feature>
<evidence type="ECO:0000256" key="10">
    <source>
        <dbReference type="SAM" id="MobiDB-lite"/>
    </source>
</evidence>
<sequence>MTKPKSRTSYRYADARRSRKGVGSRKKTRRGRNASRNSKHIPISDVDGASAPLDPSLLYDDVVPREERSYTDIYTDLDIEESLDIVPPRVGRLTPPPEFADPQLPTPSQPLLTQSELTRQSAPRSPSPSPRSRTPSPPPATNIASPTSTPTPRRITPIFVAPPNQSPTAQTTIKRKILERIPKATFRSIEQDVDDRPFIRPEGHYVKHEEPTEMDLAARVEYDMDEQDDYWLQEINEARKAMDLGEVTHDTFEAYIDRLEKEWFEATKNAPKSPAKSLLAEESVCSICEESDAENSNAIVFCDGCNLAVHQDCYGIPYIPEGQWLCRKCMVSPESPVSCVFCPNEGGAFKQTTSNQWAHLLCALYIPEVLVTNTVYMEPIDNVHAVPKARWLLTCYICKIKMGACIQCEDPKCFAAFHVTCGRKAKFYIKHKSPYNEPDQLGRHWAFCHKHGPAEYRTENKVEEHLEAVVKSFAELRGRKPRKPVEDDEYVPGNPYFPSSDDDSDATYEPEASDSGYDNRNSSESDAEDESGGEEKTSTRRANMSTKNNNSEQLRFVDESLDPKAARAYNWSYSSTTYEVPANIQALLVAVLNKQKGSLKKAKELARDISAYWSLKRRSRRGAPLLKRLHLEPWTASASALKQSEAERAKKYQSMRYLRTDLEKVRLLADLVARREKFKLRRIKVVRDYLEISFFPLYHLQREALSQIEAYDDDGFFARPVTLEEAPDYFDIIKHPMDFGTIRQKIDGHIYNNMEEFKQDINLIFENAMTYNASNTKYYRSARSIRIKAKDILDKAESDYASLQFIPNTQILKYSIRPEIASDALGPLRPPSPEPGIIEKQSEPIEPTTPKPKRRRVNASASHIHPAVSPRTTRSQSRLAAEQAEVALAQAAGNEEKRLPKGWVYLSEEDSSDKEAISSASLDGVSDMDIVVISATKHQASNLKVNSDTTDVIVENVDDSSERYPVGTLVWAKMTGFPWYPAEVVDPDSIEITPEILADRTSRDEYLVNFFDEKKGRKGRPRSWKWMPPSKLTLLSVDTEADLAKLRDKNMSPAMKKDIPLAYAAACAAGNVTPVALETYNASPRLSGRTLSRR</sequence>
<dbReference type="InterPro" id="IPR019542">
    <property type="entry name" value="Enhancer_polycomb-like_N"/>
</dbReference>
<dbReference type="PROSITE" id="PS50812">
    <property type="entry name" value="PWWP"/>
    <property type="match status" value="1"/>
</dbReference>
<reference evidence="15" key="1">
    <citation type="submission" date="2021-06" db="EMBL/GenBank/DDBJ databases">
        <authorList>
            <person name="Kallberg Y."/>
            <person name="Tangrot J."/>
            <person name="Rosling A."/>
        </authorList>
    </citation>
    <scope>NUCLEOTIDE SEQUENCE</scope>
    <source>
        <strain evidence="15">BR232B</strain>
    </source>
</reference>
<evidence type="ECO:0000256" key="9">
    <source>
        <dbReference type="PROSITE-ProRule" id="PRU00146"/>
    </source>
</evidence>
<dbReference type="Pfam" id="PF10513">
    <property type="entry name" value="EPL1"/>
    <property type="match status" value="1"/>
</dbReference>
<protein>
    <submittedName>
        <fullName evidence="15">791_t:CDS:1</fullName>
    </submittedName>
</protein>
<evidence type="ECO:0000256" key="1">
    <source>
        <dbReference type="ARBA" id="ARBA00004123"/>
    </source>
</evidence>
<organism evidence="15 16">
    <name type="scientific">Paraglomus brasilianum</name>
    <dbReference type="NCBI Taxonomy" id="144538"/>
    <lineage>
        <taxon>Eukaryota</taxon>
        <taxon>Fungi</taxon>
        <taxon>Fungi incertae sedis</taxon>
        <taxon>Mucoromycota</taxon>
        <taxon>Glomeromycotina</taxon>
        <taxon>Glomeromycetes</taxon>
        <taxon>Paraglomerales</taxon>
        <taxon>Paraglomeraceae</taxon>
        <taxon>Paraglomus</taxon>
    </lineage>
</organism>
<feature type="domain" description="PWWP" evidence="13">
    <location>
        <begin position="966"/>
        <end position="1038"/>
    </location>
</feature>
<dbReference type="PROSITE" id="PS50014">
    <property type="entry name" value="BROMODOMAIN_2"/>
    <property type="match status" value="1"/>
</dbReference>
<evidence type="ECO:0000256" key="7">
    <source>
        <dbReference type="ARBA" id="ARBA00023242"/>
    </source>
</evidence>
<evidence type="ECO:0000256" key="2">
    <source>
        <dbReference type="ARBA" id="ARBA00022723"/>
    </source>
</evidence>
<evidence type="ECO:0000256" key="8">
    <source>
        <dbReference type="PROSITE-ProRule" id="PRU00035"/>
    </source>
</evidence>
<comment type="subcellular location">
    <subcellularLocation>
        <location evidence="1">Nucleus</location>
    </subcellularLocation>
</comment>
<dbReference type="SUPFAM" id="SSF57903">
    <property type="entry name" value="FYVE/PHD zinc finger"/>
    <property type="match status" value="1"/>
</dbReference>
<keyword evidence="16" id="KW-1185">Reference proteome</keyword>
<keyword evidence="3" id="KW-0677">Repeat</keyword>
<dbReference type="InterPro" id="IPR001965">
    <property type="entry name" value="Znf_PHD"/>
</dbReference>
<dbReference type="FunFam" id="3.30.40.10:FF:000007">
    <property type="entry name" value="Bromodomain containing 1, isoform CRA_b"/>
    <property type="match status" value="1"/>
</dbReference>
<dbReference type="Gene3D" id="1.20.920.10">
    <property type="entry name" value="Bromodomain-like"/>
    <property type="match status" value="1"/>
</dbReference>
<dbReference type="InterPro" id="IPR000313">
    <property type="entry name" value="PWWP_dom"/>
</dbReference>
<evidence type="ECO:0000259" key="13">
    <source>
        <dbReference type="PROSITE" id="PS50812"/>
    </source>
</evidence>
<feature type="domain" description="PHD-type" evidence="14">
    <location>
        <begin position="336"/>
        <end position="452"/>
    </location>
</feature>
<evidence type="ECO:0000259" key="14">
    <source>
        <dbReference type="PROSITE" id="PS51805"/>
    </source>
</evidence>
<dbReference type="Proteomes" id="UP000789739">
    <property type="component" value="Unassembled WGS sequence"/>
</dbReference>
<evidence type="ECO:0000256" key="3">
    <source>
        <dbReference type="ARBA" id="ARBA00022737"/>
    </source>
</evidence>
<feature type="region of interest" description="Disordered" evidence="10">
    <location>
        <begin position="480"/>
        <end position="556"/>
    </location>
</feature>
<evidence type="ECO:0000256" key="5">
    <source>
        <dbReference type="ARBA" id="ARBA00022833"/>
    </source>
</evidence>
<dbReference type="GO" id="GO:0006325">
    <property type="term" value="P:chromatin organization"/>
    <property type="evidence" value="ECO:0007669"/>
    <property type="project" value="UniProtKB-ARBA"/>
</dbReference>
<evidence type="ECO:0000259" key="12">
    <source>
        <dbReference type="PROSITE" id="PS50016"/>
    </source>
</evidence>
<keyword evidence="4 9" id="KW-0863">Zinc-finger</keyword>
<dbReference type="PROSITE" id="PS50016">
    <property type="entry name" value="ZF_PHD_2"/>
    <property type="match status" value="1"/>
</dbReference>
<dbReference type="InterPro" id="IPR001487">
    <property type="entry name" value="Bromodomain"/>
</dbReference>
<name>A0A9N9CLT1_9GLOM</name>
<dbReference type="InterPro" id="IPR011011">
    <property type="entry name" value="Znf_FYVE_PHD"/>
</dbReference>
<dbReference type="GO" id="GO:0006357">
    <property type="term" value="P:regulation of transcription by RNA polymerase II"/>
    <property type="evidence" value="ECO:0007669"/>
    <property type="project" value="TreeGrafter"/>
</dbReference>
<dbReference type="Pfam" id="PF13831">
    <property type="entry name" value="PHD_2"/>
    <property type="match status" value="1"/>
</dbReference>
<dbReference type="Pfam" id="PF00439">
    <property type="entry name" value="Bromodomain"/>
    <property type="match status" value="1"/>
</dbReference>
<evidence type="ECO:0000313" key="15">
    <source>
        <dbReference type="EMBL" id="CAG8608097.1"/>
    </source>
</evidence>
<dbReference type="SUPFAM" id="SSF63748">
    <property type="entry name" value="Tudor/PWWP/MBT"/>
    <property type="match status" value="1"/>
</dbReference>
<accession>A0A9N9CLT1</accession>
<dbReference type="PANTHER" id="PTHR13793:SF107">
    <property type="entry name" value="BROMODOMAIN-CONTAINING PROTEIN HOMOLOG"/>
    <property type="match status" value="1"/>
</dbReference>
<dbReference type="InterPro" id="IPR034732">
    <property type="entry name" value="EPHD"/>
</dbReference>
<dbReference type="GO" id="GO:0005634">
    <property type="term" value="C:nucleus"/>
    <property type="evidence" value="ECO:0007669"/>
    <property type="project" value="UniProtKB-SubCell"/>
</dbReference>
<dbReference type="GO" id="GO:0008270">
    <property type="term" value="F:zinc ion binding"/>
    <property type="evidence" value="ECO:0007669"/>
    <property type="project" value="UniProtKB-KW"/>
</dbReference>
<dbReference type="SMART" id="SM00293">
    <property type="entry name" value="PWWP"/>
    <property type="match status" value="1"/>
</dbReference>
<keyword evidence="2" id="KW-0479">Metal-binding</keyword>
<dbReference type="InterPro" id="IPR013083">
    <property type="entry name" value="Znf_RING/FYVE/PHD"/>
</dbReference>
<keyword evidence="6 8" id="KW-0103">Bromodomain</keyword>
<feature type="compositionally biased region" description="Pro residues" evidence="10">
    <location>
        <begin position="94"/>
        <end position="108"/>
    </location>
</feature>
<dbReference type="EMBL" id="CAJVPI010001341">
    <property type="protein sequence ID" value="CAG8608097.1"/>
    <property type="molecule type" value="Genomic_DNA"/>
</dbReference>
<evidence type="ECO:0000256" key="6">
    <source>
        <dbReference type="ARBA" id="ARBA00023117"/>
    </source>
</evidence>
<dbReference type="Pfam" id="PF13832">
    <property type="entry name" value="zf-HC5HC2H_2"/>
    <property type="match status" value="1"/>
</dbReference>
<dbReference type="SMART" id="SM00249">
    <property type="entry name" value="PHD"/>
    <property type="match status" value="2"/>
</dbReference>
<dbReference type="OrthoDB" id="20839at2759"/>
<evidence type="ECO:0000259" key="11">
    <source>
        <dbReference type="PROSITE" id="PS50014"/>
    </source>
</evidence>
<feature type="region of interest" description="Disordered" evidence="10">
    <location>
        <begin position="1"/>
        <end position="170"/>
    </location>
</feature>
<dbReference type="PRINTS" id="PR00503">
    <property type="entry name" value="BROMODOMAIN"/>
</dbReference>
<gene>
    <name evidence="15" type="ORF">PBRASI_LOCUS8013</name>
</gene>
<dbReference type="PANTHER" id="PTHR13793">
    <property type="entry name" value="PHD FINGER PROTEINS"/>
    <property type="match status" value="1"/>
</dbReference>
<feature type="compositionally biased region" description="Acidic residues" evidence="10">
    <location>
        <begin position="500"/>
        <end position="512"/>
    </location>
</feature>
<dbReference type="InterPro" id="IPR050701">
    <property type="entry name" value="Histone_Mod_Regulator"/>
</dbReference>
<dbReference type="PROSITE" id="PS01359">
    <property type="entry name" value="ZF_PHD_1"/>
    <property type="match status" value="1"/>
</dbReference>
<dbReference type="InterPro" id="IPR019787">
    <property type="entry name" value="Znf_PHD-finger"/>
</dbReference>
<dbReference type="PROSITE" id="PS51805">
    <property type="entry name" value="EPHD"/>
    <property type="match status" value="1"/>
</dbReference>
<feature type="compositionally biased region" description="Low complexity" evidence="10">
    <location>
        <begin position="145"/>
        <end position="158"/>
    </location>
</feature>
<dbReference type="Gene3D" id="3.30.40.10">
    <property type="entry name" value="Zinc/RING finger domain, C3HC4 (zinc finger)"/>
    <property type="match status" value="2"/>
</dbReference>
<feature type="domain" description="PHD-type" evidence="12">
    <location>
        <begin position="282"/>
        <end position="332"/>
    </location>
</feature>
<feature type="domain" description="Bromo" evidence="11">
    <location>
        <begin position="709"/>
        <end position="779"/>
    </location>
</feature>
<evidence type="ECO:0000256" key="4">
    <source>
        <dbReference type="ARBA" id="ARBA00022771"/>
    </source>
</evidence>
<dbReference type="Gene3D" id="2.30.30.140">
    <property type="match status" value="1"/>
</dbReference>
<feature type="compositionally biased region" description="Pro residues" evidence="10">
    <location>
        <begin position="125"/>
        <end position="140"/>
    </location>
</feature>
<proteinExistence type="predicted"/>
<dbReference type="SMART" id="SM00297">
    <property type="entry name" value="BROMO"/>
    <property type="match status" value="1"/>
</dbReference>
<dbReference type="FunFam" id="3.30.40.10:FF:000008">
    <property type="entry name" value="Bromodomain containing 1, isoform CRA_a"/>
    <property type="match status" value="1"/>
</dbReference>